<dbReference type="Proteomes" id="UP000245430">
    <property type="component" value="Unassembled WGS sequence"/>
</dbReference>
<keyword evidence="2" id="KW-0808">Transferase</keyword>
<dbReference type="OrthoDB" id="9790710at2"/>
<protein>
    <submittedName>
        <fullName evidence="2">Glycosyltransferase involved in cell wall biosynthesis</fullName>
    </submittedName>
</protein>
<keyword evidence="3" id="KW-1185">Reference proteome</keyword>
<dbReference type="PANTHER" id="PTHR12526:SF638">
    <property type="entry name" value="SPORE COAT PROTEIN SA"/>
    <property type="match status" value="1"/>
</dbReference>
<dbReference type="Pfam" id="PF00534">
    <property type="entry name" value="Glycos_transf_1"/>
    <property type="match status" value="1"/>
</dbReference>
<dbReference type="AlphaFoldDB" id="A0A316DPS5"/>
<dbReference type="EMBL" id="QGGP01000002">
    <property type="protein sequence ID" value="PWK19964.1"/>
    <property type="molecule type" value="Genomic_DNA"/>
</dbReference>
<evidence type="ECO:0000259" key="1">
    <source>
        <dbReference type="Pfam" id="PF00534"/>
    </source>
</evidence>
<accession>A0A316DPS5</accession>
<dbReference type="SUPFAM" id="SSF53756">
    <property type="entry name" value="UDP-Glycosyltransferase/glycogen phosphorylase"/>
    <property type="match status" value="1"/>
</dbReference>
<proteinExistence type="predicted"/>
<dbReference type="InterPro" id="IPR001296">
    <property type="entry name" value="Glyco_trans_1"/>
</dbReference>
<name>A0A316DPS5_9FLAO</name>
<organism evidence="2 3">
    <name type="scientific">Xanthomarina spongicola</name>
    <dbReference type="NCBI Taxonomy" id="570520"/>
    <lineage>
        <taxon>Bacteria</taxon>
        <taxon>Pseudomonadati</taxon>
        <taxon>Bacteroidota</taxon>
        <taxon>Flavobacteriia</taxon>
        <taxon>Flavobacteriales</taxon>
        <taxon>Flavobacteriaceae</taxon>
        <taxon>Xanthomarina</taxon>
    </lineage>
</organism>
<gene>
    <name evidence="2" type="ORF">LX78_01314</name>
</gene>
<reference evidence="2 3" key="1">
    <citation type="submission" date="2018-05" db="EMBL/GenBank/DDBJ databases">
        <title>Genomic Encyclopedia of Archaeal and Bacterial Type Strains, Phase II (KMG-II): from individual species to whole genera.</title>
        <authorList>
            <person name="Goeker M."/>
        </authorList>
    </citation>
    <scope>NUCLEOTIDE SEQUENCE [LARGE SCALE GENOMIC DNA]</scope>
    <source>
        <strain evidence="2 3">DSM 22637</strain>
    </source>
</reference>
<evidence type="ECO:0000313" key="2">
    <source>
        <dbReference type="EMBL" id="PWK19964.1"/>
    </source>
</evidence>
<dbReference type="PANTHER" id="PTHR12526">
    <property type="entry name" value="GLYCOSYLTRANSFERASE"/>
    <property type="match status" value="1"/>
</dbReference>
<evidence type="ECO:0000313" key="3">
    <source>
        <dbReference type="Proteomes" id="UP000245430"/>
    </source>
</evidence>
<dbReference type="GO" id="GO:0016757">
    <property type="term" value="F:glycosyltransferase activity"/>
    <property type="evidence" value="ECO:0007669"/>
    <property type="project" value="InterPro"/>
</dbReference>
<dbReference type="Gene3D" id="3.40.50.2000">
    <property type="entry name" value="Glycogen Phosphorylase B"/>
    <property type="match status" value="2"/>
</dbReference>
<comment type="caution">
    <text evidence="2">The sequence shown here is derived from an EMBL/GenBank/DDBJ whole genome shotgun (WGS) entry which is preliminary data.</text>
</comment>
<dbReference type="RefSeq" id="WP_109681826.1">
    <property type="nucleotide sequence ID" value="NZ_QGGP01000002.1"/>
</dbReference>
<feature type="domain" description="Glycosyl transferase family 1" evidence="1">
    <location>
        <begin position="177"/>
        <end position="338"/>
    </location>
</feature>
<sequence length="363" mass="41103">MVTKICLIGGEDVQKRIPLSKYLIEAGFHVTIVGTSDADFPNYITYVPYNLNRRFSPISDYKTISWLKHFFNKNTFDIIHTFDTKPAFLVPLSQLNTTTLITRTVTGLGTIFMSNTFSSALLRKVYILLHSYIKNRVHLTIFQNEDDKNLYLKHHLITKSNSEIILSSGIELKHITRKAARNNKIFTFICVARIVYEKGIINLLEAARICESKGYVFKYLLVGPLEENSKRLNQNILNQYKDIIDILGPRTDVFDLLTSSDAFVLPTFREGFSRVLLEAGAIGLPIISTNVTGVREFARHGKEALLVEPKNSEALANAMIKLATDKELADKLAENAIKHVKMFSLENVSKQYIAIFNAAINHD</sequence>